<proteinExistence type="predicted"/>
<protein>
    <submittedName>
        <fullName evidence="1">Uncharacterized protein</fullName>
    </submittedName>
</protein>
<organism evidence="1">
    <name type="scientific">uncultured Caudovirales phage</name>
    <dbReference type="NCBI Taxonomy" id="2100421"/>
    <lineage>
        <taxon>Viruses</taxon>
        <taxon>Duplodnaviria</taxon>
        <taxon>Heunggongvirae</taxon>
        <taxon>Uroviricota</taxon>
        <taxon>Caudoviricetes</taxon>
        <taxon>Peduoviridae</taxon>
        <taxon>Maltschvirus</taxon>
        <taxon>Maltschvirus maltsch</taxon>
    </lineage>
</organism>
<dbReference type="EMBL" id="LR796237">
    <property type="protein sequence ID" value="CAB4129494.1"/>
    <property type="molecule type" value="Genomic_DNA"/>
</dbReference>
<reference evidence="1" key="1">
    <citation type="submission" date="2020-04" db="EMBL/GenBank/DDBJ databases">
        <authorList>
            <person name="Chiriac C."/>
            <person name="Salcher M."/>
            <person name="Ghai R."/>
            <person name="Kavagutti S V."/>
        </authorList>
    </citation>
    <scope>NUCLEOTIDE SEQUENCE</scope>
</reference>
<name>A0A6J5L4W2_9CAUD</name>
<sequence>MATKTVAGIKFTKKEPRVKATLTSDEKLTGAEPNWTGTESGTEYDVKLRDHMFYCNYHYTAKDLKRDVLKYCEKLGSFSKQDLKDLNSSYDSKSKVTLGTPGSLCRAGTRGAPLLEKHKQFIVTHISKLISDWRELKIVPEEQAEKPEAPKVTIQDRLAEKLSEYIGHFDELYDDVIRGKVVTPGSYEFLQANSVPQAQASKIARRFEKYIAELNEAQEGNCAQLKEAYKHYKAKDYQRHIAFLTKIVDDCESYYQVKKTTRKVRVKAAPSKDKLVAKLKFMADDKLLKLVSINPIEILSATELWIYNSATRKLGRYVADEYSKTLSVKGSAIIGFDETKSVSKTLRKPAEQLKDFMKAGKVQLRKYMETIKTTETRLNGRINADTILLKVA</sequence>
<evidence type="ECO:0000313" key="1">
    <source>
        <dbReference type="EMBL" id="CAB4129494.1"/>
    </source>
</evidence>
<gene>
    <name evidence="1" type="ORF">UFOVP116_23</name>
</gene>
<accession>A0A6J5L4W2</accession>